<gene>
    <name evidence="2" type="ORF">Mgra_00010204</name>
</gene>
<evidence type="ECO:0000313" key="2">
    <source>
        <dbReference type="EMBL" id="KAF7623496.1"/>
    </source>
</evidence>
<evidence type="ECO:0000256" key="1">
    <source>
        <dbReference type="SAM" id="MobiDB-lite"/>
    </source>
</evidence>
<dbReference type="EMBL" id="JABEBT010000238">
    <property type="protein sequence ID" value="KAF7623496.1"/>
    <property type="molecule type" value="Genomic_DNA"/>
</dbReference>
<comment type="caution">
    <text evidence="2">The sequence shown here is derived from an EMBL/GenBank/DDBJ whole genome shotgun (WGS) entry which is preliminary data.</text>
</comment>
<protein>
    <submittedName>
        <fullName evidence="2">Uncharacterized protein</fullName>
    </submittedName>
</protein>
<dbReference type="Proteomes" id="UP000605970">
    <property type="component" value="Unassembled WGS sequence"/>
</dbReference>
<sequence length="220" mass="24891">MLPFNIFVVDQKSNIITNNNQNNNRDLTINNNNNCSINLFKNETNNSINLHPSIGNNFNYRRRSASSSSRPSIQKSDNNIPPLLVKRQGMQEKIPSSNKIIMTRSDQLVSQEGLLRRQNSDPSPTTKRKPKLEIFTSSMKSPNHNSTQNLFAQTLNSPIYRPNIDNDLLTVPRCGASPSVGSFQSDPESCLDGLQFKYIGTYGEDEYEDFEPFSIGRFLI</sequence>
<dbReference type="AlphaFoldDB" id="A0A8S9ZA33"/>
<organism evidence="2 3">
    <name type="scientific">Meloidogyne graminicola</name>
    <dbReference type="NCBI Taxonomy" id="189291"/>
    <lineage>
        <taxon>Eukaryota</taxon>
        <taxon>Metazoa</taxon>
        <taxon>Ecdysozoa</taxon>
        <taxon>Nematoda</taxon>
        <taxon>Chromadorea</taxon>
        <taxon>Rhabditida</taxon>
        <taxon>Tylenchina</taxon>
        <taxon>Tylenchomorpha</taxon>
        <taxon>Tylenchoidea</taxon>
        <taxon>Meloidogynidae</taxon>
        <taxon>Meloidogyninae</taxon>
        <taxon>Meloidogyne</taxon>
    </lineage>
</organism>
<reference evidence="2" key="1">
    <citation type="journal article" date="2020" name="Ecol. Evol.">
        <title>Genome structure and content of the rice root-knot nematode (Meloidogyne graminicola).</title>
        <authorList>
            <person name="Phan N.T."/>
            <person name="Danchin E.G.J."/>
            <person name="Klopp C."/>
            <person name="Perfus-Barbeoch L."/>
            <person name="Kozlowski D.K."/>
            <person name="Koutsovoulos G.D."/>
            <person name="Lopez-Roques C."/>
            <person name="Bouchez O."/>
            <person name="Zahm M."/>
            <person name="Besnard G."/>
            <person name="Bellafiore S."/>
        </authorList>
    </citation>
    <scope>NUCLEOTIDE SEQUENCE</scope>
    <source>
        <strain evidence="2">VN-18</strain>
    </source>
</reference>
<accession>A0A8S9ZA33</accession>
<dbReference type="OrthoDB" id="5855187at2759"/>
<proteinExistence type="predicted"/>
<evidence type="ECO:0000313" key="3">
    <source>
        <dbReference type="Proteomes" id="UP000605970"/>
    </source>
</evidence>
<name>A0A8S9ZA33_9BILA</name>
<feature type="region of interest" description="Disordered" evidence="1">
    <location>
        <begin position="109"/>
        <end position="129"/>
    </location>
</feature>
<keyword evidence="3" id="KW-1185">Reference proteome</keyword>
<feature type="region of interest" description="Disordered" evidence="1">
    <location>
        <begin position="62"/>
        <end position="84"/>
    </location>
</feature>